<dbReference type="EMBL" id="CP044463">
    <property type="protein sequence ID" value="QIC68165.1"/>
    <property type="molecule type" value="Genomic_DNA"/>
</dbReference>
<evidence type="ECO:0000313" key="5">
    <source>
        <dbReference type="Proteomes" id="UP000503505"/>
    </source>
</evidence>
<organism evidence="4 5">
    <name type="scientific">Acinetobacter schindleri</name>
    <dbReference type="NCBI Taxonomy" id="108981"/>
    <lineage>
        <taxon>Bacteria</taxon>
        <taxon>Pseudomonadati</taxon>
        <taxon>Pseudomonadota</taxon>
        <taxon>Gammaproteobacteria</taxon>
        <taxon>Moraxellales</taxon>
        <taxon>Moraxellaceae</taxon>
        <taxon>Acinetobacter</taxon>
    </lineage>
</organism>
<evidence type="ECO:0000256" key="3">
    <source>
        <dbReference type="SAM" id="Coils"/>
    </source>
</evidence>
<evidence type="ECO:0000313" key="4">
    <source>
        <dbReference type="EMBL" id="QIC68165.1"/>
    </source>
</evidence>
<dbReference type="SUPFAM" id="SSF47175">
    <property type="entry name" value="Cytochromes"/>
    <property type="match status" value="1"/>
</dbReference>
<evidence type="ECO:0000256" key="2">
    <source>
        <dbReference type="ARBA" id="ARBA00022729"/>
    </source>
</evidence>
<dbReference type="Pfam" id="PF07361">
    <property type="entry name" value="Cytochrom_B562"/>
    <property type="match status" value="1"/>
</dbReference>
<dbReference type="InterPro" id="IPR009155">
    <property type="entry name" value="Cyt_b562"/>
</dbReference>
<dbReference type="GO" id="GO:0005506">
    <property type="term" value="F:iron ion binding"/>
    <property type="evidence" value="ECO:0007669"/>
    <property type="project" value="InterPro"/>
</dbReference>
<name>A0AAE6WWC8_9GAMM</name>
<dbReference type="InterPro" id="IPR010980">
    <property type="entry name" value="Cyt_c/b562"/>
</dbReference>
<comment type="similarity">
    <text evidence="1">Belongs to the cytochrome b562 family.</text>
</comment>
<accession>A0AAE6WWC8</accession>
<dbReference type="RefSeq" id="WP_163172151.1">
    <property type="nucleotide sequence ID" value="NZ_CP044463.1"/>
</dbReference>
<keyword evidence="3" id="KW-0175">Coiled coil</keyword>
<dbReference type="GO" id="GO:0022900">
    <property type="term" value="P:electron transport chain"/>
    <property type="evidence" value="ECO:0007669"/>
    <property type="project" value="InterPro"/>
</dbReference>
<gene>
    <name evidence="4" type="ORF">FSC10_12730</name>
</gene>
<keyword evidence="2" id="KW-0732">Signal</keyword>
<dbReference type="GO" id="GO:0020037">
    <property type="term" value="F:heme binding"/>
    <property type="evidence" value="ECO:0007669"/>
    <property type="project" value="InterPro"/>
</dbReference>
<proteinExistence type="inferred from homology"/>
<feature type="coiled-coil region" evidence="3">
    <location>
        <begin position="32"/>
        <end position="125"/>
    </location>
</feature>
<dbReference type="Gene3D" id="1.20.120.10">
    <property type="entry name" value="Cytochrome c/b562"/>
    <property type="match status" value="1"/>
</dbReference>
<dbReference type="AlphaFoldDB" id="A0AAE6WWC8"/>
<evidence type="ECO:0000256" key="1">
    <source>
        <dbReference type="ARBA" id="ARBA00005523"/>
    </source>
</evidence>
<dbReference type="Proteomes" id="UP000503505">
    <property type="component" value="Chromosome"/>
</dbReference>
<reference evidence="4 5" key="1">
    <citation type="submission" date="2019-09" db="EMBL/GenBank/DDBJ databases">
        <title>Non-baumannii Acinetobacter spp. carrying blaNDM-1 isolated in China.</title>
        <authorList>
            <person name="Cui C."/>
            <person name="Chen C."/>
            <person name="Sun J."/>
            <person name="Liu Y."/>
        </authorList>
    </citation>
    <scope>NUCLEOTIDE SEQUENCE [LARGE SCALE GENOMIC DNA]</scope>
    <source>
        <strain evidence="4 5">HZE23-1</strain>
    </source>
</reference>
<dbReference type="GO" id="GO:0042597">
    <property type="term" value="C:periplasmic space"/>
    <property type="evidence" value="ECO:0007669"/>
    <property type="project" value="InterPro"/>
</dbReference>
<dbReference type="GO" id="GO:0009055">
    <property type="term" value="F:electron transfer activity"/>
    <property type="evidence" value="ECO:0007669"/>
    <property type="project" value="InterPro"/>
</dbReference>
<sequence>MLKSLWISIIFIIGLGLGTSAMAVEEHQHYSMRDLDKNLKKFKAAEDSKEAQAALQIMQQTVESYQKHLPSKLQKLKAKDAHVVAYQGLLKDLLIEIKKAEQLLAAKQLQEAQNLSVKMDEIKKQGHQAFK</sequence>
<protein>
    <submittedName>
        <fullName evidence="4">Uncharacterized protein</fullName>
    </submittedName>
</protein>